<dbReference type="GO" id="GO:0000287">
    <property type="term" value="F:magnesium ion binding"/>
    <property type="evidence" value="ECO:0007669"/>
    <property type="project" value="TreeGrafter"/>
</dbReference>
<gene>
    <name evidence="1" type="ORF">LB941_12035</name>
</gene>
<dbReference type="EMBL" id="JAIULA010000037">
    <property type="protein sequence ID" value="MCP0888059.1"/>
    <property type="molecule type" value="Genomic_DNA"/>
</dbReference>
<dbReference type="Gene3D" id="3.40.50.1000">
    <property type="entry name" value="HAD superfamily/HAD-like"/>
    <property type="match status" value="1"/>
</dbReference>
<keyword evidence="1" id="KW-0378">Hydrolase</keyword>
<dbReference type="PANTHER" id="PTHR10000:SF25">
    <property type="entry name" value="PHOSPHATASE YKRA-RELATED"/>
    <property type="match status" value="1"/>
</dbReference>
<dbReference type="InterPro" id="IPR036412">
    <property type="entry name" value="HAD-like_sf"/>
</dbReference>
<evidence type="ECO:0000313" key="1">
    <source>
        <dbReference type="EMBL" id="MCP0888059.1"/>
    </source>
</evidence>
<dbReference type="NCBIfam" id="TIGR01484">
    <property type="entry name" value="HAD-SF-IIB"/>
    <property type="match status" value="1"/>
</dbReference>
<evidence type="ECO:0000313" key="2">
    <source>
        <dbReference type="Proteomes" id="UP001139006"/>
    </source>
</evidence>
<dbReference type="NCBIfam" id="TIGR00099">
    <property type="entry name" value="Cof-subfamily"/>
    <property type="match status" value="1"/>
</dbReference>
<dbReference type="PANTHER" id="PTHR10000">
    <property type="entry name" value="PHOSPHOSERINE PHOSPHATASE"/>
    <property type="match status" value="1"/>
</dbReference>
<dbReference type="GO" id="GO:0016791">
    <property type="term" value="F:phosphatase activity"/>
    <property type="evidence" value="ECO:0007669"/>
    <property type="project" value="UniProtKB-ARBA"/>
</dbReference>
<keyword evidence="2" id="KW-1185">Reference proteome</keyword>
<dbReference type="InterPro" id="IPR006379">
    <property type="entry name" value="HAD-SF_hydro_IIB"/>
</dbReference>
<name>A0A9X2JMT0_9LACO</name>
<organism evidence="1 2">
    <name type="scientific">Ligilactobacillus ubinensis</name>
    <dbReference type="NCBI Taxonomy" id="2876789"/>
    <lineage>
        <taxon>Bacteria</taxon>
        <taxon>Bacillati</taxon>
        <taxon>Bacillota</taxon>
        <taxon>Bacilli</taxon>
        <taxon>Lactobacillales</taxon>
        <taxon>Lactobacillaceae</taxon>
        <taxon>Ligilactobacillus</taxon>
    </lineage>
</organism>
<dbReference type="RefSeq" id="WP_253362228.1">
    <property type="nucleotide sequence ID" value="NZ_JAIULA010000037.1"/>
</dbReference>
<reference evidence="1 2" key="1">
    <citation type="journal article" date="2023" name="Int. J. Syst. Evol. Microbiol.">
        <title>Ligilactobacillus ubinensis sp. nov., a novel species isolated from the wild ferment of a durian fruit (Durio zibethinus).</title>
        <authorList>
            <person name="Heng Y.C."/>
            <person name="Menon N."/>
            <person name="Chen B."/>
            <person name="Loo B.Z.L."/>
            <person name="Wong G.W.J."/>
            <person name="Lim A.C.H."/>
            <person name="Silvaraju S."/>
            <person name="Kittelmann S."/>
        </authorList>
    </citation>
    <scope>NUCLEOTIDE SEQUENCE [LARGE SCALE GENOMIC DNA]</scope>
    <source>
        <strain evidence="1 2">WILCCON 0076</strain>
    </source>
</reference>
<dbReference type="InterPro" id="IPR000150">
    <property type="entry name" value="Cof"/>
</dbReference>
<dbReference type="SFLD" id="SFLDG01140">
    <property type="entry name" value="C2.B:_Phosphomannomutase_and_P"/>
    <property type="match status" value="1"/>
</dbReference>
<protein>
    <submittedName>
        <fullName evidence="1">Cof-type HAD-IIB family hydrolase</fullName>
    </submittedName>
</protein>
<comment type="caution">
    <text evidence="1">The sequence shown here is derived from an EMBL/GenBank/DDBJ whole genome shotgun (WGS) entry which is preliminary data.</text>
</comment>
<accession>A0A9X2JMT0</accession>
<proteinExistence type="predicted"/>
<dbReference type="Gene3D" id="3.30.1240.10">
    <property type="match status" value="1"/>
</dbReference>
<dbReference type="SFLD" id="SFLDS00003">
    <property type="entry name" value="Haloacid_Dehalogenase"/>
    <property type="match status" value="1"/>
</dbReference>
<dbReference type="Proteomes" id="UP001139006">
    <property type="component" value="Unassembled WGS sequence"/>
</dbReference>
<dbReference type="Pfam" id="PF08282">
    <property type="entry name" value="Hydrolase_3"/>
    <property type="match status" value="1"/>
</dbReference>
<dbReference type="GO" id="GO:0005829">
    <property type="term" value="C:cytosol"/>
    <property type="evidence" value="ECO:0007669"/>
    <property type="project" value="TreeGrafter"/>
</dbReference>
<dbReference type="SUPFAM" id="SSF56784">
    <property type="entry name" value="HAD-like"/>
    <property type="match status" value="1"/>
</dbReference>
<dbReference type="InterPro" id="IPR023214">
    <property type="entry name" value="HAD_sf"/>
</dbReference>
<dbReference type="AlphaFoldDB" id="A0A9X2JMT0"/>
<sequence length="277" mass="30523">MSKIIFLDVDGTLCNYEGSIPKTAIQAIQQARKNGHRVYICTGRSKAEVYSEIWAIGIDGMIGGNGSYVEDNNQIIMHQQLSATDSRKIVDWLHAHKLEFFLESNNGLFASANFEKRGKITMQQYAKGKGFADVNNITVRTSFPEMIFGAELYRTDLNKISFILNDYQDFLAAKAAFPSLKVGTWGGKNEDPLFGDIGVPNISKAHAIDVLLNHLHASKSATFAFGDAKIDIPMLNYCHIGVAMGNSGPECKQAADYITTSVDEDGIARAFSHFKLI</sequence>